<organism evidence="2 3">
    <name type="scientific">Brevibacterium daeguense</name>
    <dbReference type="NCBI Taxonomy" id="909936"/>
    <lineage>
        <taxon>Bacteria</taxon>
        <taxon>Bacillati</taxon>
        <taxon>Actinomycetota</taxon>
        <taxon>Actinomycetes</taxon>
        <taxon>Micrococcales</taxon>
        <taxon>Brevibacteriaceae</taxon>
        <taxon>Brevibacterium</taxon>
    </lineage>
</organism>
<sequence length="93" mass="10065">MKKAVPLREGAVLATKRMEGTDGTAFPKHTASLESALVILEGTCTITFPDAAHELRAGDTFIVPADEVHQIVGTPDFTAIHIMPTDIRFNFDV</sequence>
<evidence type="ECO:0000313" key="3">
    <source>
        <dbReference type="Proteomes" id="UP001501586"/>
    </source>
</evidence>
<evidence type="ECO:0000313" key="2">
    <source>
        <dbReference type="EMBL" id="GAA4282935.1"/>
    </source>
</evidence>
<dbReference type="InterPro" id="IPR014710">
    <property type="entry name" value="RmlC-like_jellyroll"/>
</dbReference>
<feature type="domain" description="Cupin type-2" evidence="1">
    <location>
        <begin position="23"/>
        <end position="72"/>
    </location>
</feature>
<comment type="caution">
    <text evidence="2">The sequence shown here is derived from an EMBL/GenBank/DDBJ whole genome shotgun (WGS) entry which is preliminary data.</text>
</comment>
<reference evidence="3" key="1">
    <citation type="journal article" date="2019" name="Int. J. Syst. Evol. Microbiol.">
        <title>The Global Catalogue of Microorganisms (GCM) 10K type strain sequencing project: providing services to taxonomists for standard genome sequencing and annotation.</title>
        <authorList>
            <consortium name="The Broad Institute Genomics Platform"/>
            <consortium name="The Broad Institute Genome Sequencing Center for Infectious Disease"/>
            <person name="Wu L."/>
            <person name="Ma J."/>
        </authorList>
    </citation>
    <scope>NUCLEOTIDE SEQUENCE [LARGE SCALE GENOMIC DNA]</scope>
    <source>
        <strain evidence="3">JCM 17458</strain>
    </source>
</reference>
<dbReference type="RefSeq" id="WP_236864793.1">
    <property type="nucleotide sequence ID" value="NZ_BAABAZ010000004.1"/>
</dbReference>
<dbReference type="InterPro" id="IPR013096">
    <property type="entry name" value="Cupin_2"/>
</dbReference>
<name>A0ABP8EG96_9MICO</name>
<dbReference type="Pfam" id="PF07883">
    <property type="entry name" value="Cupin_2"/>
    <property type="match status" value="1"/>
</dbReference>
<gene>
    <name evidence="2" type="ORF">GCM10022261_04660</name>
</gene>
<keyword evidence="3" id="KW-1185">Reference proteome</keyword>
<dbReference type="Proteomes" id="UP001501586">
    <property type="component" value="Unassembled WGS sequence"/>
</dbReference>
<dbReference type="EMBL" id="BAABAZ010000004">
    <property type="protein sequence ID" value="GAA4282935.1"/>
    <property type="molecule type" value="Genomic_DNA"/>
</dbReference>
<dbReference type="InterPro" id="IPR011051">
    <property type="entry name" value="RmlC_Cupin_sf"/>
</dbReference>
<proteinExistence type="predicted"/>
<dbReference type="Gene3D" id="2.60.120.10">
    <property type="entry name" value="Jelly Rolls"/>
    <property type="match status" value="1"/>
</dbReference>
<accession>A0ABP8EG96</accession>
<evidence type="ECO:0000259" key="1">
    <source>
        <dbReference type="Pfam" id="PF07883"/>
    </source>
</evidence>
<dbReference type="SUPFAM" id="SSF51182">
    <property type="entry name" value="RmlC-like cupins"/>
    <property type="match status" value="1"/>
</dbReference>
<protein>
    <recommendedName>
        <fullName evidence="1">Cupin type-2 domain-containing protein</fullName>
    </recommendedName>
</protein>